<protein>
    <submittedName>
        <fullName evidence="1">Uncharacterized protein</fullName>
    </submittedName>
</protein>
<gene>
    <name evidence="1" type="ORF">AVEN_160200_1</name>
</gene>
<comment type="caution">
    <text evidence="1">The sequence shown here is derived from an EMBL/GenBank/DDBJ whole genome shotgun (WGS) entry which is preliminary data.</text>
</comment>
<dbReference type="EMBL" id="BGPR01029838">
    <property type="protein sequence ID" value="GBO01906.1"/>
    <property type="molecule type" value="Genomic_DNA"/>
</dbReference>
<proteinExistence type="predicted"/>
<keyword evidence="2" id="KW-1185">Reference proteome</keyword>
<evidence type="ECO:0000313" key="1">
    <source>
        <dbReference type="EMBL" id="GBO01906.1"/>
    </source>
</evidence>
<name>A0A4Y2TS17_ARAVE</name>
<organism evidence="1 2">
    <name type="scientific">Araneus ventricosus</name>
    <name type="common">Orbweaver spider</name>
    <name type="synonym">Epeira ventricosa</name>
    <dbReference type="NCBI Taxonomy" id="182803"/>
    <lineage>
        <taxon>Eukaryota</taxon>
        <taxon>Metazoa</taxon>
        <taxon>Ecdysozoa</taxon>
        <taxon>Arthropoda</taxon>
        <taxon>Chelicerata</taxon>
        <taxon>Arachnida</taxon>
        <taxon>Araneae</taxon>
        <taxon>Araneomorphae</taxon>
        <taxon>Entelegynae</taxon>
        <taxon>Araneoidea</taxon>
        <taxon>Araneidae</taxon>
        <taxon>Araneus</taxon>
    </lineage>
</organism>
<accession>A0A4Y2TS17</accession>
<dbReference type="AlphaFoldDB" id="A0A4Y2TS17"/>
<dbReference type="Proteomes" id="UP000499080">
    <property type="component" value="Unassembled WGS sequence"/>
</dbReference>
<reference evidence="1 2" key="1">
    <citation type="journal article" date="2019" name="Sci. Rep.">
        <title>Orb-weaving spider Araneus ventricosus genome elucidates the spidroin gene catalogue.</title>
        <authorList>
            <person name="Kono N."/>
            <person name="Nakamura H."/>
            <person name="Ohtoshi R."/>
            <person name="Moran D.A.P."/>
            <person name="Shinohara A."/>
            <person name="Yoshida Y."/>
            <person name="Fujiwara M."/>
            <person name="Mori M."/>
            <person name="Tomita M."/>
            <person name="Arakawa K."/>
        </authorList>
    </citation>
    <scope>NUCLEOTIDE SEQUENCE [LARGE SCALE GENOMIC DNA]</scope>
</reference>
<sequence length="93" mass="10352">MKFGSDVDGFMEVFGMEGVLGEVYLSGGHGKFEAMEHYGSLVREGGHKFGMNGYHGSFMMIMAEAYSEEYHGKFEYGGVLCGLMEEQYGSFME</sequence>
<evidence type="ECO:0000313" key="2">
    <source>
        <dbReference type="Proteomes" id="UP000499080"/>
    </source>
</evidence>